<gene>
    <name evidence="6" type="ORF">AVDCRST_MAG58-1733</name>
</gene>
<dbReference type="InterPro" id="IPR036388">
    <property type="entry name" value="WH-like_DNA-bd_sf"/>
</dbReference>
<keyword evidence="2" id="KW-0238">DNA-binding</keyword>
<dbReference type="PROSITE" id="PS51077">
    <property type="entry name" value="HTH_ICLR"/>
    <property type="match status" value="1"/>
</dbReference>
<evidence type="ECO:0000313" key="6">
    <source>
        <dbReference type="EMBL" id="CAA9457548.1"/>
    </source>
</evidence>
<reference evidence="6" key="1">
    <citation type="submission" date="2020-02" db="EMBL/GenBank/DDBJ databases">
        <authorList>
            <person name="Meier V. D."/>
        </authorList>
    </citation>
    <scope>NUCLEOTIDE SEQUENCE</scope>
    <source>
        <strain evidence="6">AVDCRST_MAG58</strain>
    </source>
</reference>
<evidence type="ECO:0000259" key="4">
    <source>
        <dbReference type="PROSITE" id="PS51077"/>
    </source>
</evidence>
<dbReference type="PANTHER" id="PTHR30136:SF39">
    <property type="entry name" value="TRANSCRIPTIONAL REGULATORY PROTEIN"/>
    <property type="match status" value="1"/>
</dbReference>
<sequence length="238" mass="24900">MDSVEVLSSGSKSGVGVLDKSVAILAFLSGDGPASLSEVVEGTGLPRPTAHRLLSALETHHLVSRRDGRYVLGLRLLGWGNRAAGVGLVERARPVLEELRDESEESTQLYVREGEQRVCVAAVERVTGLRDTVPVGSIMPLSRGSAGKVLLAWALGGIDGRPDAAQLRGIRVRGWAESVAEREAGVASVSAPVFGEDGRLRAAVSVSGPISRLGESPGQRLSQLVVAAAREIERAAGS</sequence>
<dbReference type="Pfam" id="PF09339">
    <property type="entry name" value="HTH_IclR"/>
    <property type="match status" value="1"/>
</dbReference>
<dbReference type="InterPro" id="IPR036390">
    <property type="entry name" value="WH_DNA-bd_sf"/>
</dbReference>
<feature type="domain" description="IclR-ED" evidence="5">
    <location>
        <begin position="75"/>
        <end position="238"/>
    </location>
</feature>
<dbReference type="PROSITE" id="PS51078">
    <property type="entry name" value="ICLR_ED"/>
    <property type="match status" value="1"/>
</dbReference>
<evidence type="ECO:0000256" key="2">
    <source>
        <dbReference type="ARBA" id="ARBA00023125"/>
    </source>
</evidence>
<protein>
    <submittedName>
        <fullName evidence="6">Transcriptional regulator, IclR family</fullName>
    </submittedName>
</protein>
<dbReference type="GO" id="GO:0003700">
    <property type="term" value="F:DNA-binding transcription factor activity"/>
    <property type="evidence" value="ECO:0007669"/>
    <property type="project" value="TreeGrafter"/>
</dbReference>
<dbReference type="GO" id="GO:0045892">
    <property type="term" value="P:negative regulation of DNA-templated transcription"/>
    <property type="evidence" value="ECO:0007669"/>
    <property type="project" value="TreeGrafter"/>
</dbReference>
<dbReference type="Pfam" id="PF01614">
    <property type="entry name" value="IclR_C"/>
    <property type="match status" value="2"/>
</dbReference>
<dbReference type="InterPro" id="IPR029016">
    <property type="entry name" value="GAF-like_dom_sf"/>
</dbReference>
<proteinExistence type="predicted"/>
<feature type="domain" description="HTH iclR-type" evidence="4">
    <location>
        <begin position="15"/>
        <end position="74"/>
    </location>
</feature>
<keyword evidence="1" id="KW-0805">Transcription regulation</keyword>
<dbReference type="Gene3D" id="3.30.450.40">
    <property type="match status" value="2"/>
</dbReference>
<dbReference type="EMBL" id="CADCVF010000039">
    <property type="protein sequence ID" value="CAA9457548.1"/>
    <property type="molecule type" value="Genomic_DNA"/>
</dbReference>
<dbReference type="GO" id="GO:0003677">
    <property type="term" value="F:DNA binding"/>
    <property type="evidence" value="ECO:0007669"/>
    <property type="project" value="UniProtKB-KW"/>
</dbReference>
<dbReference type="InterPro" id="IPR050707">
    <property type="entry name" value="HTH_MetabolicPath_Reg"/>
</dbReference>
<organism evidence="6">
    <name type="scientific">uncultured Rubrobacteraceae bacterium</name>
    <dbReference type="NCBI Taxonomy" id="349277"/>
    <lineage>
        <taxon>Bacteria</taxon>
        <taxon>Bacillati</taxon>
        <taxon>Actinomycetota</taxon>
        <taxon>Rubrobacteria</taxon>
        <taxon>Rubrobacterales</taxon>
        <taxon>Rubrobacteraceae</taxon>
        <taxon>environmental samples</taxon>
    </lineage>
</organism>
<dbReference type="Gene3D" id="1.10.10.10">
    <property type="entry name" value="Winged helix-like DNA-binding domain superfamily/Winged helix DNA-binding domain"/>
    <property type="match status" value="1"/>
</dbReference>
<dbReference type="SUPFAM" id="SSF46785">
    <property type="entry name" value="Winged helix' DNA-binding domain"/>
    <property type="match status" value="1"/>
</dbReference>
<evidence type="ECO:0000256" key="1">
    <source>
        <dbReference type="ARBA" id="ARBA00023015"/>
    </source>
</evidence>
<dbReference type="AlphaFoldDB" id="A0A6J4QX42"/>
<evidence type="ECO:0000259" key="5">
    <source>
        <dbReference type="PROSITE" id="PS51078"/>
    </source>
</evidence>
<keyword evidence="3" id="KW-0804">Transcription</keyword>
<evidence type="ECO:0000256" key="3">
    <source>
        <dbReference type="ARBA" id="ARBA00023163"/>
    </source>
</evidence>
<dbReference type="SUPFAM" id="SSF55781">
    <property type="entry name" value="GAF domain-like"/>
    <property type="match status" value="1"/>
</dbReference>
<name>A0A6J4QX42_9ACTN</name>
<dbReference type="PANTHER" id="PTHR30136">
    <property type="entry name" value="HELIX-TURN-HELIX TRANSCRIPTIONAL REGULATOR, ICLR FAMILY"/>
    <property type="match status" value="1"/>
</dbReference>
<accession>A0A6J4QX42</accession>
<dbReference type="SMART" id="SM00346">
    <property type="entry name" value="HTH_ICLR"/>
    <property type="match status" value="1"/>
</dbReference>
<dbReference type="InterPro" id="IPR014757">
    <property type="entry name" value="Tscrpt_reg_IclR_C"/>
</dbReference>
<dbReference type="InterPro" id="IPR005471">
    <property type="entry name" value="Tscrpt_reg_IclR_N"/>
</dbReference>